<dbReference type="PROSITE" id="PS51012">
    <property type="entry name" value="ABC_TM2"/>
    <property type="match status" value="1"/>
</dbReference>
<dbReference type="InterPro" id="IPR013525">
    <property type="entry name" value="ABC2_TM"/>
</dbReference>
<sequence length="1181" mass="129176">MATPLRAIVREVGTTNQKMQKYLTNIDIHVRKREYRSLAGYDRIWYSKRSIEEMECSGNLGMAVQHGDHTATVLLTVGGVPPGMPPSSSQVKYEDVHKRDLLGHSQRAAAAAATAATAAAPSLAYAIAQGKTNQSLHHVNTSNNSVGDVQIRCGLDAAMLLTTISYAWGADIVPKEPTNCLQGLVVKGEKRVSYPTAVLCGNQVKHPAATTTTTTALLDSTDWTDCINSPPPPPPPPPTMTTRCIGTWLGSHHGVQQQQQRRAEEIAQIAQHTTPTTNNNSSNWPHLCTPEREASAYSAHTQTSAAAAAAAATTAPVFVQRALLVGKENHGSRKGHSVPLGDSKDAFELAERISRLSEPSTTLVHYTVTGRRTNGPTNPTATGNHLPVGKPHDRIDPNALLPPPMLAVNGFYYQTFIKIQMHQPMQMVVSQKEEYRLATQYSPSSNSGSETSVATIDDGGTMWSRQQNAVSVRHAFKSYGTKKKPNQRLNSGEIWVLGGKPGTKGSGVPGARVGYMPQEIALYGEFSIRETMMYFGWIFGMHTTEIVERLQFLLNFLDLPSESRLVKNLSGGQQRRVSFAVALMHDPELLILDEPTVGVDPLLRQSIWNHLVHITKAGQKTVIITTHYIEEARQAHTIGLMRSGRLLAEESPACLLSMYRCSSLEDVFLKLSRKQGQANVAPAELNISNNISLSALAFGNKKDNPVYVSQESGVVGLNFHQSKEVLISDSNGSTIAINGLNGSAPGVISETVDCDNCTECSGCSNFTSKGKIKALLVKNFLRMWRNVGVMLFIFALPVMQVILFCLAIGRDPTNLKMAIVNGEMNTTIGADCVFDPGCSFTSLSCRYLSHLNSTIVKEYYTDLDSALDAVREGNAWGALYFTDNFTDALVARIALGRDADDETLDQSEIRVWLDMSNQQIGIMLNRDLQVAYREFAQQLLRVCDNNPKLGDVPIQFKAPIYGTNDPSFTDFVAPGVILTIVFFLAVALTSSALIIERTEGLLDRSWVAGVTPTEILLSHVMTQFVVMCGQTALVLIFMIVVFGVTNNGEIGWIVVLTILQGLCGMCFGFVISAICELERNAIQLALGSFYPTLLLSGVIWPIEGMPLVLRYVSLCLPLTLATTSLRSILARGWSIMEPDVYMGFVSTIAWIALFLIVTVLVLKFKQLAIQTCFIILYRVWL</sequence>
<dbReference type="Proteomes" id="UP000000673">
    <property type="component" value="Unassembled WGS sequence"/>
</dbReference>
<evidence type="ECO:0000256" key="3">
    <source>
        <dbReference type="ARBA" id="ARBA00022989"/>
    </source>
</evidence>
<keyword evidence="3 6" id="KW-1133">Transmembrane helix</keyword>
<feature type="transmembrane region" description="Helical" evidence="6">
    <location>
        <begin position="787"/>
        <end position="809"/>
    </location>
</feature>
<dbReference type="HOGENOM" id="CLU_273013_0_0_1"/>
<dbReference type="PROSITE" id="PS00211">
    <property type="entry name" value="ABC_TRANSPORTER_1"/>
    <property type="match status" value="1"/>
</dbReference>
<feature type="transmembrane region" description="Helical" evidence="6">
    <location>
        <begin position="1050"/>
        <end position="1074"/>
    </location>
</feature>
<reference evidence="10" key="4">
    <citation type="submission" date="2015-06" db="UniProtKB">
        <authorList>
            <consortium name="EnsemblMetazoa"/>
        </authorList>
    </citation>
    <scope>IDENTIFICATION</scope>
</reference>
<dbReference type="Pfam" id="PF00005">
    <property type="entry name" value="ABC_tran"/>
    <property type="match status" value="1"/>
</dbReference>
<feature type="region of interest" description="Disordered" evidence="5">
    <location>
        <begin position="369"/>
        <end position="390"/>
    </location>
</feature>
<dbReference type="VEuPathDB" id="VectorBase:ADAR2_005293"/>
<dbReference type="EnsemblMetazoa" id="ADAC006048-RA">
    <property type="protein sequence ID" value="ADAC006048-PA"/>
    <property type="gene ID" value="ADAC006048"/>
</dbReference>
<evidence type="ECO:0000313" key="9">
    <source>
        <dbReference type="EMBL" id="ETN62261.1"/>
    </source>
</evidence>
<evidence type="ECO:0000256" key="1">
    <source>
        <dbReference type="ARBA" id="ARBA00004141"/>
    </source>
</evidence>
<dbReference type="InterPro" id="IPR017871">
    <property type="entry name" value="ABC_transporter-like_CS"/>
</dbReference>
<evidence type="ECO:0000259" key="7">
    <source>
        <dbReference type="PROSITE" id="PS50893"/>
    </source>
</evidence>
<dbReference type="STRING" id="43151.W5JDV2"/>
<evidence type="ECO:0000313" key="11">
    <source>
        <dbReference type="Proteomes" id="UP000000673"/>
    </source>
</evidence>
<dbReference type="CDD" id="cd03230">
    <property type="entry name" value="ABC_DR_subfamily_A"/>
    <property type="match status" value="1"/>
</dbReference>
<dbReference type="GO" id="GO:0016887">
    <property type="term" value="F:ATP hydrolysis activity"/>
    <property type="evidence" value="ECO:0007669"/>
    <property type="project" value="InterPro"/>
</dbReference>
<keyword evidence="2 6" id="KW-0812">Transmembrane</keyword>
<proteinExistence type="predicted"/>
<evidence type="ECO:0000256" key="4">
    <source>
        <dbReference type="ARBA" id="ARBA00023136"/>
    </source>
</evidence>
<dbReference type="PANTHER" id="PTHR43038:SF3">
    <property type="entry name" value="ABC TRANSPORTER G FAMILY MEMBER 20 ISOFORM X1"/>
    <property type="match status" value="1"/>
</dbReference>
<dbReference type="Gene3D" id="3.40.50.300">
    <property type="entry name" value="P-loop containing nucleotide triphosphate hydrolases"/>
    <property type="match status" value="1"/>
</dbReference>
<dbReference type="GO" id="GO:0016020">
    <property type="term" value="C:membrane"/>
    <property type="evidence" value="ECO:0007669"/>
    <property type="project" value="UniProtKB-SubCell"/>
</dbReference>
<feature type="domain" description="ABC transporter" evidence="7">
    <location>
        <begin position="464"/>
        <end position="668"/>
    </location>
</feature>
<comment type="subcellular location">
    <subcellularLocation>
        <location evidence="1">Membrane</location>
        <topology evidence="1">Multi-pass membrane protein</topology>
    </subcellularLocation>
</comment>
<dbReference type="InterPro" id="IPR027417">
    <property type="entry name" value="P-loop_NTPase"/>
</dbReference>
<evidence type="ECO:0000256" key="2">
    <source>
        <dbReference type="ARBA" id="ARBA00022692"/>
    </source>
</evidence>
<dbReference type="AlphaFoldDB" id="W5JDV2"/>
<feature type="domain" description="ABC transmembrane type-2" evidence="8">
    <location>
        <begin position="936"/>
        <end position="1165"/>
    </location>
</feature>
<dbReference type="InterPro" id="IPR047817">
    <property type="entry name" value="ABC2_TM_bact-type"/>
</dbReference>
<dbReference type="InterPro" id="IPR003439">
    <property type="entry name" value="ABC_transporter-like_ATP-bd"/>
</dbReference>
<feature type="transmembrane region" description="Helical" evidence="6">
    <location>
        <begin position="1141"/>
        <end position="1162"/>
    </location>
</feature>
<reference evidence="9" key="3">
    <citation type="journal article" date="2013" name="Nucleic Acids Res.">
        <title>The genome of Anopheles darlingi, the main neotropical malaria vector.</title>
        <authorList>
            <person name="Marinotti O."/>
            <person name="Cerqueira G.C."/>
            <person name="de Almeida L.G."/>
            <person name="Ferro M.I."/>
            <person name="Loreto E.L."/>
            <person name="Zaha A."/>
            <person name="Teixeira S.M."/>
            <person name="Wespiser A.R."/>
            <person name="Almeida E Silva A."/>
            <person name="Schlindwein A.D."/>
            <person name="Pacheco A.C."/>
            <person name="Silva A.L."/>
            <person name="Graveley B.R."/>
            <person name="Walenz B.P."/>
            <person name="Lima Bde A."/>
            <person name="Ribeiro C.A."/>
            <person name="Nunes-Silva C.G."/>
            <person name="de Carvalho C.R."/>
            <person name="Soares C.M."/>
            <person name="de Menezes C.B."/>
            <person name="Matiolli C."/>
            <person name="Caffrey D."/>
            <person name="Araujo D.A."/>
            <person name="de Oliveira D.M."/>
            <person name="Golenbock D."/>
            <person name="Grisard E.C."/>
            <person name="Fantinatti-Garboggini F."/>
            <person name="de Carvalho F.M."/>
            <person name="Barcellos F.G."/>
            <person name="Prosdocimi F."/>
            <person name="May G."/>
            <person name="Azevedo Junior G.M."/>
            <person name="Guimaraes G.M."/>
            <person name="Goldman G.H."/>
            <person name="Padilha I.Q."/>
            <person name="Batista Jda S."/>
            <person name="Ferro J.A."/>
            <person name="Ribeiro J.M."/>
            <person name="Fietto J.L."/>
            <person name="Dabbas K.M."/>
            <person name="Cerdeira L."/>
            <person name="Agnez-Lima L.F."/>
            <person name="Brocchi M."/>
            <person name="de Carvalho M.O."/>
            <person name="Teixeira Mde M."/>
            <person name="Diniz Maia Mde M."/>
            <person name="Goldman M.H."/>
            <person name="Cruz Schneider M.P."/>
            <person name="Felipe M.S."/>
            <person name="Hungria M."/>
            <person name="Nicolas M.F."/>
            <person name="Pereira M."/>
            <person name="Montes M.A."/>
            <person name="Cantao M.E."/>
            <person name="Vincentz M."/>
            <person name="Rafael M.S."/>
            <person name="Silverman N."/>
            <person name="Stoco P.H."/>
            <person name="Souza R.C."/>
            <person name="Vicentini R."/>
            <person name="Gazzinelli R.T."/>
            <person name="Neves Rde O."/>
            <person name="Silva R."/>
            <person name="Astolfi-Filho S."/>
            <person name="Maciel T.E."/>
            <person name="Urmenyi T.P."/>
            <person name="Tadei W.P."/>
            <person name="Camargo E.P."/>
            <person name="de Vasconcelos A.T."/>
        </authorList>
    </citation>
    <scope>NUCLEOTIDE SEQUENCE</scope>
</reference>
<dbReference type="PANTHER" id="PTHR43038">
    <property type="entry name" value="ATP-BINDING CASSETTE, SUB-FAMILY H, MEMBER 1"/>
    <property type="match status" value="1"/>
</dbReference>
<dbReference type="GO" id="GO:0140359">
    <property type="term" value="F:ABC-type transporter activity"/>
    <property type="evidence" value="ECO:0007669"/>
    <property type="project" value="InterPro"/>
</dbReference>
<feature type="transmembrane region" description="Helical" evidence="6">
    <location>
        <begin position="1024"/>
        <end position="1044"/>
    </location>
</feature>
<keyword evidence="11" id="KW-1185">Reference proteome</keyword>
<evidence type="ECO:0000256" key="5">
    <source>
        <dbReference type="SAM" id="MobiDB-lite"/>
    </source>
</evidence>
<dbReference type="Pfam" id="PF12698">
    <property type="entry name" value="ABC2_membrane_3"/>
    <property type="match status" value="1"/>
</dbReference>
<reference evidence="9" key="2">
    <citation type="submission" date="2010-05" db="EMBL/GenBank/DDBJ databases">
        <authorList>
            <person name="Almeida L.G."/>
            <person name="Nicolas M.F."/>
            <person name="Souza R.C."/>
            <person name="Vasconcelos A.T.R."/>
        </authorList>
    </citation>
    <scope>NUCLEOTIDE SEQUENCE</scope>
</reference>
<evidence type="ECO:0000256" key="6">
    <source>
        <dbReference type="SAM" id="Phobius"/>
    </source>
</evidence>
<dbReference type="GO" id="GO:0005524">
    <property type="term" value="F:ATP binding"/>
    <property type="evidence" value="ECO:0007669"/>
    <property type="project" value="InterPro"/>
</dbReference>
<dbReference type="EMBL" id="ADMH02001506">
    <property type="protein sequence ID" value="ETN62261.1"/>
    <property type="molecule type" value="Genomic_DNA"/>
</dbReference>
<evidence type="ECO:0000259" key="8">
    <source>
        <dbReference type="PROSITE" id="PS51012"/>
    </source>
</evidence>
<name>W5JDV2_ANODA</name>
<protein>
    <submittedName>
        <fullName evidence="9">Abc transporter</fullName>
    </submittedName>
</protein>
<feature type="compositionally biased region" description="Low complexity" evidence="5">
    <location>
        <begin position="373"/>
        <end position="384"/>
    </location>
</feature>
<reference evidence="9 11" key="1">
    <citation type="journal article" date="2010" name="BMC Genomics">
        <title>Combination of measures distinguishes pre-miRNAs from other stem-loops in the genome of the newly sequenced Anopheles darlingi.</title>
        <authorList>
            <person name="Mendes N.D."/>
            <person name="Freitas A.T."/>
            <person name="Vasconcelos A.T."/>
            <person name="Sagot M.F."/>
        </authorList>
    </citation>
    <scope>NUCLEOTIDE SEQUENCE</scope>
</reference>
<feature type="transmembrane region" description="Helical" evidence="6">
    <location>
        <begin position="971"/>
        <end position="995"/>
    </location>
</feature>
<dbReference type="PROSITE" id="PS50893">
    <property type="entry name" value="ABC_TRANSPORTER_2"/>
    <property type="match status" value="1"/>
</dbReference>
<dbReference type="FunCoup" id="W5JDV2">
    <property type="interactions" value="3"/>
</dbReference>
<keyword evidence="4 6" id="KW-0472">Membrane</keyword>
<feature type="transmembrane region" description="Helical" evidence="6">
    <location>
        <begin position="1081"/>
        <end position="1102"/>
    </location>
</feature>
<evidence type="ECO:0000313" key="10">
    <source>
        <dbReference type="EnsemblMetazoa" id="ADAC006048-PA"/>
    </source>
</evidence>
<feature type="transmembrane region" description="Helical" evidence="6">
    <location>
        <begin position="1108"/>
        <end position="1129"/>
    </location>
</feature>
<dbReference type="VEuPathDB" id="VectorBase:ADAC006048"/>
<dbReference type="SUPFAM" id="SSF52540">
    <property type="entry name" value="P-loop containing nucleoside triphosphate hydrolases"/>
    <property type="match status" value="1"/>
</dbReference>
<accession>W5JDV2</accession>
<gene>
    <name evidence="9" type="ORF">AND_006048</name>
</gene>
<dbReference type="eggNOG" id="KOG0059">
    <property type="taxonomic scope" value="Eukaryota"/>
</dbReference>
<organism evidence="9">
    <name type="scientific">Anopheles darlingi</name>
    <name type="common">Mosquito</name>
    <dbReference type="NCBI Taxonomy" id="43151"/>
    <lineage>
        <taxon>Eukaryota</taxon>
        <taxon>Metazoa</taxon>
        <taxon>Ecdysozoa</taxon>
        <taxon>Arthropoda</taxon>
        <taxon>Hexapoda</taxon>
        <taxon>Insecta</taxon>
        <taxon>Pterygota</taxon>
        <taxon>Neoptera</taxon>
        <taxon>Endopterygota</taxon>
        <taxon>Diptera</taxon>
        <taxon>Nematocera</taxon>
        <taxon>Culicoidea</taxon>
        <taxon>Culicidae</taxon>
        <taxon>Anophelinae</taxon>
        <taxon>Anopheles</taxon>
    </lineage>
</organism>